<evidence type="ECO:0000256" key="1">
    <source>
        <dbReference type="SAM" id="MobiDB-lite"/>
    </source>
</evidence>
<feature type="region of interest" description="Disordered" evidence="1">
    <location>
        <begin position="40"/>
        <end position="76"/>
    </location>
</feature>
<dbReference type="EMBL" id="CM003374">
    <property type="protein sequence ID" value="KOM40824.1"/>
    <property type="molecule type" value="Genomic_DNA"/>
</dbReference>
<evidence type="ECO:0000313" key="3">
    <source>
        <dbReference type="Proteomes" id="UP000053144"/>
    </source>
</evidence>
<accession>A0A0L9UE52</accession>
<reference evidence="3" key="1">
    <citation type="journal article" date="2015" name="Proc. Natl. Acad. Sci. U.S.A.">
        <title>Genome sequencing of adzuki bean (Vigna angularis) provides insight into high starch and low fat accumulation and domestication.</title>
        <authorList>
            <person name="Yang K."/>
            <person name="Tian Z."/>
            <person name="Chen C."/>
            <person name="Luo L."/>
            <person name="Zhao B."/>
            <person name="Wang Z."/>
            <person name="Yu L."/>
            <person name="Li Y."/>
            <person name="Sun Y."/>
            <person name="Li W."/>
            <person name="Chen Y."/>
            <person name="Li Y."/>
            <person name="Zhang Y."/>
            <person name="Ai D."/>
            <person name="Zhao J."/>
            <person name="Shang C."/>
            <person name="Ma Y."/>
            <person name="Wu B."/>
            <person name="Wang M."/>
            <person name="Gao L."/>
            <person name="Sun D."/>
            <person name="Zhang P."/>
            <person name="Guo F."/>
            <person name="Wang W."/>
            <person name="Li Y."/>
            <person name="Wang J."/>
            <person name="Varshney R.K."/>
            <person name="Wang J."/>
            <person name="Ling H.Q."/>
            <person name="Wan P."/>
        </authorList>
    </citation>
    <scope>NUCLEOTIDE SEQUENCE</scope>
    <source>
        <strain evidence="3">cv. Jingnong 6</strain>
    </source>
</reference>
<protein>
    <submittedName>
        <fullName evidence="2">Uncharacterized protein</fullName>
    </submittedName>
</protein>
<feature type="compositionally biased region" description="Basic and acidic residues" evidence="1">
    <location>
        <begin position="60"/>
        <end position="76"/>
    </location>
</feature>
<dbReference type="Proteomes" id="UP000053144">
    <property type="component" value="Chromosome 4"/>
</dbReference>
<gene>
    <name evidence="2" type="ORF">LR48_Vigan04g102200</name>
</gene>
<proteinExistence type="predicted"/>
<dbReference type="Gramene" id="KOM40824">
    <property type="protein sequence ID" value="KOM40824"/>
    <property type="gene ID" value="LR48_Vigan04g102200"/>
</dbReference>
<sequence>MNWMKKLKKQGAGVMKGWKSATVEHQFGFESTVSRLGATAEGQKSAAATAERPFGALSTDDVKEGEEKDGEGKMVHHDSVDEQLKLGTLVRVKNKLWVVKELKKNGVIEIEAPYSRRVKKVNKKMLIS</sequence>
<organism evidence="2 3">
    <name type="scientific">Phaseolus angularis</name>
    <name type="common">Azuki bean</name>
    <name type="synonym">Vigna angularis</name>
    <dbReference type="NCBI Taxonomy" id="3914"/>
    <lineage>
        <taxon>Eukaryota</taxon>
        <taxon>Viridiplantae</taxon>
        <taxon>Streptophyta</taxon>
        <taxon>Embryophyta</taxon>
        <taxon>Tracheophyta</taxon>
        <taxon>Spermatophyta</taxon>
        <taxon>Magnoliopsida</taxon>
        <taxon>eudicotyledons</taxon>
        <taxon>Gunneridae</taxon>
        <taxon>Pentapetalae</taxon>
        <taxon>rosids</taxon>
        <taxon>fabids</taxon>
        <taxon>Fabales</taxon>
        <taxon>Fabaceae</taxon>
        <taxon>Papilionoideae</taxon>
        <taxon>50 kb inversion clade</taxon>
        <taxon>NPAAA clade</taxon>
        <taxon>indigoferoid/millettioid clade</taxon>
        <taxon>Phaseoleae</taxon>
        <taxon>Vigna</taxon>
    </lineage>
</organism>
<evidence type="ECO:0000313" key="2">
    <source>
        <dbReference type="EMBL" id="KOM40824.1"/>
    </source>
</evidence>
<dbReference type="AlphaFoldDB" id="A0A0L9UE52"/>
<name>A0A0L9UE52_PHAAN</name>